<keyword evidence="2" id="KW-0223">Dioxygenase</keyword>
<protein>
    <recommendedName>
        <fullName evidence="2">Bifunctional lysine-specific demethylase and histidyl-hydroxylase</fullName>
        <ecNumber evidence="2">1.14.11.-</ecNumber>
    </recommendedName>
</protein>
<sequence>CAEFSSLCAEIVGAASLLSIEMNEVIASDGEIIGGLLSASMGSDRAVSVAACNALLDLSTTSIGRNKLLKFSALERLMRTCHLPSSNKLPLEGVWFTVIASRTPLCIVSESSAKFISGCMLSKGNDYCYKIGFVGDELALLLLDAAITLVNSCNFGQLERIPWKLCETFLIFLKELWAYVHFVHLGCVGNVCQCKQYEDFRWSSIKTHDLAETIFRLSIKSSHTAIADCTSDMVKREIFDTCHSSFEDFLFDQWEILPLPIKRSLKPTNERSVPFGLFLQSLDYSNQVLSVSSLLKNMVSCMPIASDQLDIFGFLLEIRNQLGCPLIYGQDIRVVKTSTHLKREQHFFQEGSGPFCSGAPHVLHYDDIIASERAFKEGYTIAIRGMEFRSKSIASVAEELAALFGQPSSGVNMYLTPPNSQGDVLYIPRGFAHVACTTADDGGANDLAPFLLHLTLGIEIEPPFEWEGFVHVALHSWLQKQKQSHYESNDSFSGILYSVCSNLLHVSIQMVGDSDPTFRKACLVAVHTLPDDARAKLDLNNRANFGQLISKIATKGTFLNVIRRIEEAIHKNEDPFHKLRWLQNLDEDGELIGGSEENNPFLVARNCFGLLVECRHSAEQTFMQLKSEFCSAVVFEDAKSIYNAA</sequence>
<evidence type="ECO:0000256" key="1">
    <source>
        <dbReference type="ARBA" id="ARBA00023004"/>
    </source>
</evidence>
<dbReference type="GO" id="GO:0051864">
    <property type="term" value="F:histone H3K36 demethylase activity"/>
    <property type="evidence" value="ECO:0007669"/>
    <property type="project" value="TreeGrafter"/>
</dbReference>
<proteinExistence type="inferred from homology"/>
<keyword evidence="2" id="KW-0560">Oxidoreductase</keyword>
<reference evidence="3 4" key="1">
    <citation type="submission" date="2023-12" db="EMBL/GenBank/DDBJ databases">
        <title>A high-quality genome assembly for Dillenia turbinata (Dilleniales).</title>
        <authorList>
            <person name="Chanderbali A."/>
        </authorList>
    </citation>
    <scope>NUCLEOTIDE SEQUENCE [LARGE SCALE GENOMIC DNA]</scope>
    <source>
        <strain evidence="3">LSX21</strain>
        <tissue evidence="3">Leaf</tissue>
    </source>
</reference>
<evidence type="ECO:0000313" key="4">
    <source>
        <dbReference type="Proteomes" id="UP001370490"/>
    </source>
</evidence>
<keyword evidence="4" id="KW-1185">Reference proteome</keyword>
<dbReference type="AlphaFoldDB" id="A0AAN8V7S2"/>
<dbReference type="InterPro" id="IPR039994">
    <property type="entry name" value="NO66-like"/>
</dbReference>
<keyword evidence="2" id="KW-0539">Nucleus</keyword>
<organism evidence="3 4">
    <name type="scientific">Dillenia turbinata</name>
    <dbReference type="NCBI Taxonomy" id="194707"/>
    <lineage>
        <taxon>Eukaryota</taxon>
        <taxon>Viridiplantae</taxon>
        <taxon>Streptophyta</taxon>
        <taxon>Embryophyta</taxon>
        <taxon>Tracheophyta</taxon>
        <taxon>Spermatophyta</taxon>
        <taxon>Magnoliopsida</taxon>
        <taxon>eudicotyledons</taxon>
        <taxon>Gunneridae</taxon>
        <taxon>Pentapetalae</taxon>
        <taxon>Dilleniales</taxon>
        <taxon>Dilleniaceae</taxon>
        <taxon>Dillenia</taxon>
    </lineage>
</organism>
<dbReference type="EMBL" id="JBAMMX010000013">
    <property type="protein sequence ID" value="KAK6929105.1"/>
    <property type="molecule type" value="Genomic_DNA"/>
</dbReference>
<dbReference type="GO" id="GO:0005730">
    <property type="term" value="C:nucleolus"/>
    <property type="evidence" value="ECO:0007669"/>
    <property type="project" value="TreeGrafter"/>
</dbReference>
<keyword evidence="2" id="KW-0804">Transcription</keyword>
<comment type="similarity">
    <text evidence="2">Belongs to the ROX family.</text>
</comment>
<comment type="caution">
    <text evidence="3">The sequence shown here is derived from an EMBL/GenBank/DDBJ whole genome shotgun (WGS) entry which is preliminary data.</text>
</comment>
<gene>
    <name evidence="3" type="ORF">RJ641_005310</name>
</gene>
<comment type="function">
    <text evidence="2">Oxygenase that can act as both a histone lysine demethylase and a ribosomal histidine hydroxylase.</text>
</comment>
<dbReference type="GO" id="GO:0032453">
    <property type="term" value="F:histone H3K4 demethylase activity"/>
    <property type="evidence" value="ECO:0007669"/>
    <property type="project" value="TreeGrafter"/>
</dbReference>
<dbReference type="Gene3D" id="2.60.120.650">
    <property type="entry name" value="Cupin"/>
    <property type="match status" value="1"/>
</dbReference>
<keyword evidence="2" id="KW-0805">Transcription regulation</keyword>
<feature type="non-terminal residue" evidence="3">
    <location>
        <position position="1"/>
    </location>
</feature>
<evidence type="ECO:0000256" key="2">
    <source>
        <dbReference type="RuleBase" id="RU366061"/>
    </source>
</evidence>
<comment type="cofactor">
    <cofactor evidence="2">
        <name>Fe(2+)</name>
        <dbReference type="ChEBI" id="CHEBI:29033"/>
    </cofactor>
    <text evidence="2">Binds 1 Fe(2+) ion per subunit.</text>
</comment>
<name>A0AAN8V7S2_9MAGN</name>
<dbReference type="PANTHER" id="PTHR13096">
    <property type="entry name" value="MINA53 MYC INDUCED NUCLEAR ANTIGEN"/>
    <property type="match status" value="1"/>
</dbReference>
<dbReference type="PANTHER" id="PTHR13096:SF9">
    <property type="entry name" value="BIFUNCTIONAL LYSINE-SPECIFIC DEMETHYLASE AND HISTIDYL-HYDROXYLASE"/>
    <property type="match status" value="1"/>
</dbReference>
<keyword evidence="1 2" id="KW-0408">Iron</keyword>
<keyword evidence="2" id="KW-0479">Metal-binding</keyword>
<dbReference type="GO" id="GO:0005506">
    <property type="term" value="F:iron ion binding"/>
    <property type="evidence" value="ECO:0007669"/>
    <property type="project" value="UniProtKB-UniRule"/>
</dbReference>
<comment type="subcellular location">
    <subcellularLocation>
        <location evidence="2">Nucleus</location>
    </subcellularLocation>
</comment>
<dbReference type="EC" id="1.14.11.-" evidence="2"/>
<evidence type="ECO:0000313" key="3">
    <source>
        <dbReference type="EMBL" id="KAK6929105.1"/>
    </source>
</evidence>
<dbReference type="Proteomes" id="UP001370490">
    <property type="component" value="Unassembled WGS sequence"/>
</dbReference>
<accession>A0AAN8V7S2</accession>